<gene>
    <name evidence="1" type="ORF">PXEA_LOCUS10647</name>
</gene>
<dbReference type="EMBL" id="CAAALY010031569">
    <property type="protein sequence ID" value="VEL17207.1"/>
    <property type="molecule type" value="Genomic_DNA"/>
</dbReference>
<comment type="caution">
    <text evidence="1">The sequence shown here is derived from an EMBL/GenBank/DDBJ whole genome shotgun (WGS) entry which is preliminary data.</text>
</comment>
<sequence>MLVHVTDRHIRNSSQLHHLFPGFSAFGVDGDSASGSDSDSEFEASTNWGESTLIDEEAAVSVNLAPVTGALAVLLLDLIHTLFSRATSIYTEWRTLPSDHPSDKPYDVLSELNAAQEVQEMAVSPGEPDTDLLWQAESVHFLHSLKLEE</sequence>
<dbReference type="Proteomes" id="UP000784294">
    <property type="component" value="Unassembled WGS sequence"/>
</dbReference>
<dbReference type="AlphaFoldDB" id="A0A448WPY0"/>
<organism evidence="1 2">
    <name type="scientific">Protopolystoma xenopodis</name>
    <dbReference type="NCBI Taxonomy" id="117903"/>
    <lineage>
        <taxon>Eukaryota</taxon>
        <taxon>Metazoa</taxon>
        <taxon>Spiralia</taxon>
        <taxon>Lophotrochozoa</taxon>
        <taxon>Platyhelminthes</taxon>
        <taxon>Monogenea</taxon>
        <taxon>Polyopisthocotylea</taxon>
        <taxon>Polystomatidea</taxon>
        <taxon>Polystomatidae</taxon>
        <taxon>Protopolystoma</taxon>
    </lineage>
</organism>
<evidence type="ECO:0000313" key="2">
    <source>
        <dbReference type="Proteomes" id="UP000784294"/>
    </source>
</evidence>
<name>A0A448WPY0_9PLAT</name>
<keyword evidence="2" id="KW-1185">Reference proteome</keyword>
<proteinExistence type="predicted"/>
<protein>
    <submittedName>
        <fullName evidence="1">Uncharacterized protein</fullName>
    </submittedName>
</protein>
<reference evidence="1" key="1">
    <citation type="submission" date="2018-11" db="EMBL/GenBank/DDBJ databases">
        <authorList>
            <consortium name="Pathogen Informatics"/>
        </authorList>
    </citation>
    <scope>NUCLEOTIDE SEQUENCE</scope>
</reference>
<evidence type="ECO:0000313" key="1">
    <source>
        <dbReference type="EMBL" id="VEL17207.1"/>
    </source>
</evidence>
<accession>A0A448WPY0</accession>